<dbReference type="AlphaFoldDB" id="A0A507QVG6"/>
<feature type="compositionally biased region" description="Basic and acidic residues" evidence="2">
    <location>
        <begin position="199"/>
        <end position="208"/>
    </location>
</feature>
<feature type="region of interest" description="Disordered" evidence="2">
    <location>
        <begin position="199"/>
        <end position="218"/>
    </location>
</feature>
<feature type="domain" description="RING-type" evidence="3">
    <location>
        <begin position="225"/>
        <end position="273"/>
    </location>
</feature>
<dbReference type="InterPro" id="IPR039903">
    <property type="entry name" value="Zswim2"/>
</dbReference>
<dbReference type="GO" id="GO:0008270">
    <property type="term" value="F:zinc ion binding"/>
    <property type="evidence" value="ECO:0007669"/>
    <property type="project" value="UniProtKB-KW"/>
</dbReference>
<dbReference type="PROSITE" id="PS50089">
    <property type="entry name" value="ZF_RING_2"/>
    <property type="match status" value="1"/>
</dbReference>
<proteinExistence type="predicted"/>
<feature type="domain" description="SWIM-type" evidence="4">
    <location>
        <begin position="145"/>
        <end position="177"/>
    </location>
</feature>
<gene>
    <name evidence="5" type="ORF">MPDQ_007832</name>
</gene>
<accession>A0A507QVG6</accession>
<keyword evidence="6" id="KW-1185">Reference proteome</keyword>
<dbReference type="InterPro" id="IPR013083">
    <property type="entry name" value="Znf_RING/FYVE/PHD"/>
</dbReference>
<dbReference type="PROSITE" id="PS50966">
    <property type="entry name" value="ZF_SWIM"/>
    <property type="match status" value="1"/>
</dbReference>
<dbReference type="STRING" id="5098.A0A507QVG6"/>
<dbReference type="PANTHER" id="PTHR21540:SF0">
    <property type="entry name" value="PHD FAMILY PROTEIN"/>
    <property type="match status" value="1"/>
</dbReference>
<evidence type="ECO:0000256" key="2">
    <source>
        <dbReference type="SAM" id="MobiDB-lite"/>
    </source>
</evidence>
<evidence type="ECO:0000256" key="1">
    <source>
        <dbReference type="PROSITE-ProRule" id="PRU00175"/>
    </source>
</evidence>
<evidence type="ECO:0000259" key="4">
    <source>
        <dbReference type="PROSITE" id="PS50966"/>
    </source>
</evidence>
<comment type="caution">
    <text evidence="5">The sequence shown here is derived from an EMBL/GenBank/DDBJ whole genome shotgun (WGS) entry which is preliminary data.</text>
</comment>
<sequence>MAIIGHSTRGSPSISKTTPAGATTSAKRKRVANGESDIMTTPTKSMQRSNNTAAVSSGSVGVIDLTLDDTPVKKKPRTTKGKTSPGAPTPEKRARVFRKHPPKSFLERKHRAITQRMCIMNHTVTYVDGAPEIAFDIAGSVGNVYKTVIGKIPYCTCPDNQKGNHCKHICYVLINALRAPEHLQYQLAFLSEELRQMHEESPLSKENAESEESTDGNRKPVEGDCPICFMEFEPEKEEIVWCRARCGNNIHKTCFEQWARTQRAQGVRCVYCRSPWEDEKTALDMQSLLHNASIGEEGYVNVADQLGLSRHRGTYSTQCPIP</sequence>
<dbReference type="CDD" id="cd16494">
    <property type="entry name" value="RING-CH-C4HC3_ZSWM2"/>
    <property type="match status" value="1"/>
</dbReference>
<evidence type="ECO:0000313" key="5">
    <source>
        <dbReference type="EMBL" id="TQB71069.1"/>
    </source>
</evidence>
<dbReference type="InterPro" id="IPR007527">
    <property type="entry name" value="Znf_SWIM"/>
</dbReference>
<evidence type="ECO:0000259" key="3">
    <source>
        <dbReference type="PROSITE" id="PS50089"/>
    </source>
</evidence>
<feature type="region of interest" description="Disordered" evidence="2">
    <location>
        <begin position="1"/>
        <end position="94"/>
    </location>
</feature>
<protein>
    <submittedName>
        <fullName evidence="5">Uncharacterized protein</fullName>
    </submittedName>
</protein>
<reference evidence="5 6" key="1">
    <citation type="submission" date="2019-06" db="EMBL/GenBank/DDBJ databases">
        <title>Wine fermentation using esterase from Monascus purpureus.</title>
        <authorList>
            <person name="Geng C."/>
            <person name="Zhang Y."/>
        </authorList>
    </citation>
    <scope>NUCLEOTIDE SEQUENCE [LARGE SCALE GENOMIC DNA]</scope>
    <source>
        <strain evidence="5">HQ1</strain>
    </source>
</reference>
<dbReference type="InterPro" id="IPR001841">
    <property type="entry name" value="Znf_RING"/>
</dbReference>
<name>A0A507QVG6_MONPU</name>
<dbReference type="Proteomes" id="UP000319663">
    <property type="component" value="Unassembled WGS sequence"/>
</dbReference>
<keyword evidence="1" id="KW-0479">Metal-binding</keyword>
<dbReference type="PANTHER" id="PTHR21540">
    <property type="entry name" value="RING FINGER AND SWIM DOMAIN-CONTAINING PROTEIN 2"/>
    <property type="match status" value="1"/>
</dbReference>
<feature type="compositionally biased region" description="Polar residues" evidence="2">
    <location>
        <begin position="8"/>
        <end position="25"/>
    </location>
</feature>
<dbReference type="GO" id="GO:0061630">
    <property type="term" value="F:ubiquitin protein ligase activity"/>
    <property type="evidence" value="ECO:0007669"/>
    <property type="project" value="InterPro"/>
</dbReference>
<dbReference type="Gene3D" id="3.30.40.10">
    <property type="entry name" value="Zinc/RING finger domain, C3HC4 (zinc finger)"/>
    <property type="match status" value="1"/>
</dbReference>
<dbReference type="EMBL" id="VIFY01000089">
    <property type="protein sequence ID" value="TQB71069.1"/>
    <property type="molecule type" value="Genomic_DNA"/>
</dbReference>
<dbReference type="SUPFAM" id="SSF57850">
    <property type="entry name" value="RING/U-box"/>
    <property type="match status" value="1"/>
</dbReference>
<keyword evidence="1" id="KW-0863">Zinc-finger</keyword>
<keyword evidence="1" id="KW-0862">Zinc</keyword>
<organism evidence="5 6">
    <name type="scientific">Monascus purpureus</name>
    <name type="common">Red mold</name>
    <name type="synonym">Monascus anka</name>
    <dbReference type="NCBI Taxonomy" id="5098"/>
    <lineage>
        <taxon>Eukaryota</taxon>
        <taxon>Fungi</taxon>
        <taxon>Dikarya</taxon>
        <taxon>Ascomycota</taxon>
        <taxon>Pezizomycotina</taxon>
        <taxon>Eurotiomycetes</taxon>
        <taxon>Eurotiomycetidae</taxon>
        <taxon>Eurotiales</taxon>
        <taxon>Aspergillaceae</taxon>
        <taxon>Monascus</taxon>
    </lineage>
</organism>
<evidence type="ECO:0000313" key="6">
    <source>
        <dbReference type="Proteomes" id="UP000319663"/>
    </source>
</evidence>
<dbReference type="Pfam" id="PF13639">
    <property type="entry name" value="zf-RING_2"/>
    <property type="match status" value="1"/>
</dbReference>
<feature type="compositionally biased region" description="Polar residues" evidence="2">
    <location>
        <begin position="38"/>
        <end position="59"/>
    </location>
</feature>